<accession>A0A8H6WFG1</accession>
<evidence type="ECO:0000313" key="3">
    <source>
        <dbReference type="Proteomes" id="UP000613580"/>
    </source>
</evidence>
<dbReference type="InterPro" id="IPR011051">
    <property type="entry name" value="RmlC_Cupin_sf"/>
</dbReference>
<comment type="caution">
    <text evidence="2">The sequence shown here is derived from an EMBL/GenBank/DDBJ whole genome shotgun (WGS) entry which is preliminary data.</text>
</comment>
<dbReference type="InterPro" id="IPR013096">
    <property type="entry name" value="Cupin_2"/>
</dbReference>
<feature type="domain" description="Cupin type-2" evidence="1">
    <location>
        <begin position="47"/>
        <end position="108"/>
    </location>
</feature>
<name>A0A8H6WFG1_MYCCL</name>
<dbReference type="Pfam" id="PF07883">
    <property type="entry name" value="Cupin_2"/>
    <property type="match status" value="1"/>
</dbReference>
<dbReference type="Gene3D" id="2.60.120.10">
    <property type="entry name" value="Jelly Rolls"/>
    <property type="match status" value="1"/>
</dbReference>
<reference evidence="2" key="1">
    <citation type="submission" date="2020-05" db="EMBL/GenBank/DDBJ databases">
        <title>Mycena genomes resolve the evolution of fungal bioluminescence.</title>
        <authorList>
            <person name="Tsai I.J."/>
        </authorList>
    </citation>
    <scope>NUCLEOTIDE SEQUENCE</scope>
    <source>
        <strain evidence="2">110903Hualien_Pintung</strain>
    </source>
</reference>
<gene>
    <name evidence="2" type="ORF">HMN09_00407000</name>
</gene>
<evidence type="ECO:0000313" key="2">
    <source>
        <dbReference type="EMBL" id="KAF7316739.1"/>
    </source>
</evidence>
<dbReference type="SUPFAM" id="SSF51182">
    <property type="entry name" value="RmlC-like cupins"/>
    <property type="match status" value="1"/>
</dbReference>
<dbReference type="EMBL" id="JACAZE010000005">
    <property type="protein sequence ID" value="KAF7316739.1"/>
    <property type="molecule type" value="Genomic_DNA"/>
</dbReference>
<proteinExistence type="predicted"/>
<dbReference type="OrthoDB" id="10263073at2759"/>
<evidence type="ECO:0000259" key="1">
    <source>
        <dbReference type="Pfam" id="PF07883"/>
    </source>
</evidence>
<dbReference type="Proteomes" id="UP000613580">
    <property type="component" value="Unassembled WGS sequence"/>
</dbReference>
<dbReference type="AlphaFoldDB" id="A0A8H6WFG1"/>
<keyword evidence="3" id="KW-1185">Reference proteome</keyword>
<sequence length="156" mass="16655">MSTVIRAADIRAAQAPREHPRDPTRVRITTSLGDQVGLTKVGIHATRLEPNMLSTVEHYHDGDDEWFFILKGSGLLLGEGEGTGTVVNEGDFVGFAAGRKIPHAFKAGADGMEYLTGGSRVPMDMTHYPGIGKSLLVNIAAGTQTLYDATTSKDVS</sequence>
<dbReference type="InterPro" id="IPR014710">
    <property type="entry name" value="RmlC-like_jellyroll"/>
</dbReference>
<protein>
    <submittedName>
        <fullName evidence="2">Cupin-2 domain-containing protein</fullName>
    </submittedName>
</protein>
<organism evidence="2 3">
    <name type="scientific">Mycena chlorophos</name>
    <name type="common">Agaric fungus</name>
    <name type="synonym">Agaricus chlorophos</name>
    <dbReference type="NCBI Taxonomy" id="658473"/>
    <lineage>
        <taxon>Eukaryota</taxon>
        <taxon>Fungi</taxon>
        <taxon>Dikarya</taxon>
        <taxon>Basidiomycota</taxon>
        <taxon>Agaricomycotina</taxon>
        <taxon>Agaricomycetes</taxon>
        <taxon>Agaricomycetidae</taxon>
        <taxon>Agaricales</taxon>
        <taxon>Marasmiineae</taxon>
        <taxon>Mycenaceae</taxon>
        <taxon>Mycena</taxon>
    </lineage>
</organism>